<evidence type="ECO:0000313" key="7">
    <source>
        <dbReference type="Proteomes" id="UP000623129"/>
    </source>
</evidence>
<feature type="signal peptide" evidence="5">
    <location>
        <begin position="1"/>
        <end position="26"/>
    </location>
</feature>
<dbReference type="GO" id="GO:0005975">
    <property type="term" value="P:carbohydrate metabolic process"/>
    <property type="evidence" value="ECO:0007669"/>
    <property type="project" value="InterPro"/>
</dbReference>
<keyword evidence="3 4" id="KW-0326">Glycosidase</keyword>
<comment type="similarity">
    <text evidence="1 4">Belongs to the glycosyl hydrolase 28 family.</text>
</comment>
<reference evidence="6" key="1">
    <citation type="submission" date="2020-01" db="EMBL/GenBank/DDBJ databases">
        <title>Genome sequence of Kobresia littledalei, the first chromosome-level genome in the family Cyperaceae.</title>
        <authorList>
            <person name="Qu G."/>
        </authorList>
    </citation>
    <scope>NUCLEOTIDE SEQUENCE</scope>
    <source>
        <strain evidence="6">C.B.Clarke</strain>
        <tissue evidence="6">Leaf</tissue>
    </source>
</reference>
<dbReference type="Proteomes" id="UP000623129">
    <property type="component" value="Unassembled WGS sequence"/>
</dbReference>
<dbReference type="InterPro" id="IPR006626">
    <property type="entry name" value="PbH1"/>
</dbReference>
<dbReference type="PANTHER" id="PTHR31339">
    <property type="entry name" value="PECTIN LYASE-RELATED"/>
    <property type="match status" value="1"/>
</dbReference>
<dbReference type="InterPro" id="IPR012334">
    <property type="entry name" value="Pectin_lyas_fold"/>
</dbReference>
<dbReference type="GO" id="GO:0004650">
    <property type="term" value="F:polygalacturonase activity"/>
    <property type="evidence" value="ECO:0007669"/>
    <property type="project" value="InterPro"/>
</dbReference>
<evidence type="ECO:0000256" key="2">
    <source>
        <dbReference type="ARBA" id="ARBA00022801"/>
    </source>
</evidence>
<evidence type="ECO:0000256" key="1">
    <source>
        <dbReference type="ARBA" id="ARBA00008834"/>
    </source>
</evidence>
<dbReference type="OrthoDB" id="187139at2759"/>
<dbReference type="Gene3D" id="2.160.20.10">
    <property type="entry name" value="Single-stranded right-handed beta-helix, Pectin lyase-like"/>
    <property type="match status" value="1"/>
</dbReference>
<dbReference type="SUPFAM" id="SSF51126">
    <property type="entry name" value="Pectin lyase-like"/>
    <property type="match status" value="1"/>
</dbReference>
<dbReference type="InterPro" id="IPR000743">
    <property type="entry name" value="Glyco_hydro_28"/>
</dbReference>
<dbReference type="Pfam" id="PF00295">
    <property type="entry name" value="Glyco_hydro_28"/>
    <property type="match status" value="1"/>
</dbReference>
<feature type="chain" id="PRO_5032904330" evidence="5">
    <location>
        <begin position="27"/>
        <end position="450"/>
    </location>
</feature>
<accession>A0A833VTV8</accession>
<dbReference type="EMBL" id="SWLB01000009">
    <property type="protein sequence ID" value="KAF3334993.1"/>
    <property type="molecule type" value="Genomic_DNA"/>
</dbReference>
<sequence>MRNQYHTAMHFMLFLLSALVLVAVQGDGLLETCTNIVPVRQRGAWISLKSFGAVGDGTTVNTAAFVRAIARIERRKARGGMLLYVPPGVWLTGPFNLTSHMTLFLARGAVIKATQDTWNWPLIDPLPSYGRGRELPGGRYMSLIHGNGLEDVVITGANGTIDGQGEVWWNMWRQRTLSFTRPHLIELMYSSDVIISHVVFKNSPFWNIHPVYCSNVVVKSVTILAPRDSPNTDGVDPDSSSNVCIEDSYISTGDDMVAVKSGWDEYGISFGRPSSGITVRRVTGSNPFAGFAIGSETSGGVENVLVENLNLYNTGIGIHIKTNAGRGGYIRNITISDVNIYGSRKGLVISGNVGDHPDENFNPNALPVVDGLTIKNVWGVDVLQPGLIKGINGSPFTRICLSNVKLNLAAGKDAQPWSCQDVSGGALGVQPSPCTELTTTSGTGFCTSVL</sequence>
<evidence type="ECO:0000313" key="6">
    <source>
        <dbReference type="EMBL" id="KAF3334993.1"/>
    </source>
</evidence>
<dbReference type="InterPro" id="IPR011050">
    <property type="entry name" value="Pectin_lyase_fold/virulence"/>
</dbReference>
<dbReference type="InterPro" id="IPR051801">
    <property type="entry name" value="GH28_Enzymes"/>
</dbReference>
<proteinExistence type="inferred from homology"/>
<comment type="caution">
    <text evidence="6">The sequence shown here is derived from an EMBL/GenBank/DDBJ whole genome shotgun (WGS) entry which is preliminary data.</text>
</comment>
<dbReference type="AlphaFoldDB" id="A0A833VTV8"/>
<keyword evidence="7" id="KW-1185">Reference proteome</keyword>
<keyword evidence="2 4" id="KW-0378">Hydrolase</keyword>
<name>A0A833VTV8_9POAL</name>
<organism evidence="6 7">
    <name type="scientific">Carex littledalei</name>
    <dbReference type="NCBI Taxonomy" id="544730"/>
    <lineage>
        <taxon>Eukaryota</taxon>
        <taxon>Viridiplantae</taxon>
        <taxon>Streptophyta</taxon>
        <taxon>Embryophyta</taxon>
        <taxon>Tracheophyta</taxon>
        <taxon>Spermatophyta</taxon>
        <taxon>Magnoliopsida</taxon>
        <taxon>Liliopsida</taxon>
        <taxon>Poales</taxon>
        <taxon>Cyperaceae</taxon>
        <taxon>Cyperoideae</taxon>
        <taxon>Cariceae</taxon>
        <taxon>Carex</taxon>
        <taxon>Carex subgen. Euthyceras</taxon>
    </lineage>
</organism>
<evidence type="ECO:0000256" key="4">
    <source>
        <dbReference type="RuleBase" id="RU361169"/>
    </source>
</evidence>
<dbReference type="SMART" id="SM00710">
    <property type="entry name" value="PbH1"/>
    <property type="match status" value="5"/>
</dbReference>
<gene>
    <name evidence="6" type="ORF">FCM35_KLT21597</name>
</gene>
<keyword evidence="5" id="KW-0732">Signal</keyword>
<protein>
    <submittedName>
        <fullName evidence="6">Putative polygalacturonase isoform X1</fullName>
    </submittedName>
</protein>
<evidence type="ECO:0000256" key="3">
    <source>
        <dbReference type="ARBA" id="ARBA00023295"/>
    </source>
</evidence>
<dbReference type="PANTHER" id="PTHR31339:SF16">
    <property type="entry name" value="OS01G0618900 PROTEIN"/>
    <property type="match status" value="1"/>
</dbReference>
<evidence type="ECO:0000256" key="5">
    <source>
        <dbReference type="SAM" id="SignalP"/>
    </source>
</evidence>